<accession>A0ABS5YV89</accession>
<gene>
    <name evidence="2" type="ORF">KOI35_28060</name>
</gene>
<dbReference type="SUPFAM" id="SSF63825">
    <property type="entry name" value="YWTD domain"/>
    <property type="match status" value="1"/>
</dbReference>
<feature type="signal peptide" evidence="1">
    <location>
        <begin position="1"/>
        <end position="31"/>
    </location>
</feature>
<name>A0ABS5YV89_9ACTN</name>
<protein>
    <recommendedName>
        <fullName evidence="4">Ig-like domain repeat protein</fullName>
    </recommendedName>
</protein>
<dbReference type="InterPro" id="IPR015943">
    <property type="entry name" value="WD40/YVTN_repeat-like_dom_sf"/>
</dbReference>
<dbReference type="Gene3D" id="2.130.10.10">
    <property type="entry name" value="YVTN repeat-like/Quinoprotein amine dehydrogenase"/>
    <property type="match status" value="1"/>
</dbReference>
<dbReference type="InterPro" id="IPR011044">
    <property type="entry name" value="Quino_amine_DH_bsu"/>
</dbReference>
<dbReference type="SUPFAM" id="SSF50969">
    <property type="entry name" value="YVTN repeat-like/Quinoprotein amine dehydrogenase"/>
    <property type="match status" value="1"/>
</dbReference>
<organism evidence="2 3">
    <name type="scientific">Paractinoplanes bogorensis</name>
    <dbReference type="NCBI Taxonomy" id="1610840"/>
    <lineage>
        <taxon>Bacteria</taxon>
        <taxon>Bacillati</taxon>
        <taxon>Actinomycetota</taxon>
        <taxon>Actinomycetes</taxon>
        <taxon>Micromonosporales</taxon>
        <taxon>Micromonosporaceae</taxon>
        <taxon>Paractinoplanes</taxon>
    </lineage>
</organism>
<reference evidence="2 3" key="1">
    <citation type="submission" date="2021-06" db="EMBL/GenBank/DDBJ databases">
        <title>Actinoplanes lichenicola sp. nov., and Actinoplanes ovalisporus sp. nov., isolated from lichen in Thailand.</title>
        <authorList>
            <person name="Saeng-In P."/>
            <person name="Kanchanasin P."/>
            <person name="Yuki M."/>
            <person name="Kudo T."/>
            <person name="Ohkuma M."/>
            <person name="Phongsopitanun W."/>
            <person name="Tanasupawat S."/>
        </authorList>
    </citation>
    <scope>NUCLEOTIDE SEQUENCE [LARGE SCALE GENOMIC DNA]</scope>
    <source>
        <strain evidence="2 3">NBRC 110975</strain>
    </source>
</reference>
<feature type="chain" id="PRO_5045605978" description="Ig-like domain repeat protein" evidence="1">
    <location>
        <begin position="32"/>
        <end position="632"/>
    </location>
</feature>
<evidence type="ECO:0000313" key="3">
    <source>
        <dbReference type="Proteomes" id="UP001519654"/>
    </source>
</evidence>
<dbReference type="Proteomes" id="UP001519654">
    <property type="component" value="Unassembled WGS sequence"/>
</dbReference>
<proteinExistence type="predicted"/>
<evidence type="ECO:0000313" key="2">
    <source>
        <dbReference type="EMBL" id="MBU2667372.1"/>
    </source>
</evidence>
<sequence>MSNRFVRATLSAALVAGSTAFALSAAAPAHAVDLSIALPLTSFGDIVVNDSDQRIYVSDPTAGKLYTLDFAGVVKNTSTNLPGINALLVNDDLVYAAVPDKKSVDVFNALGNRINSFTATADVRPTSVAVAGGRVWFGEADGGIGRVDPNSEDADDLIPDVVTVGAAPLLTGAGTLLAASAAGSVTVVDAATTTPVPVAAAEVGPGTVQDLAFTGSGGNLLAAGTGGLARAVKPQDLSTIRDYTAAAENNAVSVRTDGVLAVGSDRSVAVFSAGASAATKQFTLKGTGALQPGGLAWQSGGPRLFGVSHNDDGYALQIFGDPSSLVTGITLTAPAKLELGGTATIAGTFASPIPEGQQLVITRKDATGSRRVGPTTVPVGGKFSIADKPTRSGSVTYTVTFAGGNDFAPASATRTFAVGTTRATTLTLDRNGSSFPYGSTVTLTAKLGSTYTNKVVEIWADPFGGDQANRLVRKATVNSKGLMTASFKVTRNTTFSAIFRGDTFTTARTVKSTVSTKASVSTTIGKHYKIAKIGSVSYYHVRRTVHPEFTTRIPSYPGRLAYLTLEVYNGREWKLWQAGYFALTSGRVVTKLQGTHTAGVKYRIRAAYQYGKSGDTLNASNWGTYQHFTFTK</sequence>
<dbReference type="EMBL" id="JAHKKG010000009">
    <property type="protein sequence ID" value="MBU2667372.1"/>
    <property type="molecule type" value="Genomic_DNA"/>
</dbReference>
<keyword evidence="3" id="KW-1185">Reference proteome</keyword>
<dbReference type="RefSeq" id="WP_215791646.1">
    <property type="nucleotide sequence ID" value="NZ_JAHKKG010000009.1"/>
</dbReference>
<keyword evidence="1" id="KW-0732">Signal</keyword>
<evidence type="ECO:0000256" key="1">
    <source>
        <dbReference type="SAM" id="SignalP"/>
    </source>
</evidence>
<comment type="caution">
    <text evidence="2">The sequence shown here is derived from an EMBL/GenBank/DDBJ whole genome shotgun (WGS) entry which is preliminary data.</text>
</comment>
<evidence type="ECO:0008006" key="4">
    <source>
        <dbReference type="Google" id="ProtNLM"/>
    </source>
</evidence>